<accession>A0A380G1S5</accession>
<organism evidence="1 3">
    <name type="scientific">Staphylococcus petrasii</name>
    <dbReference type="NCBI Taxonomy" id="1276936"/>
    <lineage>
        <taxon>Bacteria</taxon>
        <taxon>Bacillati</taxon>
        <taxon>Bacillota</taxon>
        <taxon>Bacilli</taxon>
        <taxon>Bacillales</taxon>
        <taxon>Staphylococcaceae</taxon>
        <taxon>Staphylococcus</taxon>
    </lineage>
</organism>
<reference evidence="1 3" key="1">
    <citation type="submission" date="2018-06" db="EMBL/GenBank/DDBJ databases">
        <authorList>
            <consortium name="Pathogen Informatics"/>
            <person name="Doyle S."/>
        </authorList>
    </citation>
    <scope>NUCLEOTIDE SEQUENCE [LARGE SCALE GENOMIC DNA]</scope>
    <source>
        <strain evidence="1 3">NCTC13830</strain>
    </source>
</reference>
<dbReference type="Proteomes" id="UP000297598">
    <property type="component" value="Unassembled WGS sequence"/>
</dbReference>
<reference evidence="2 4" key="2">
    <citation type="submission" date="2019-04" db="EMBL/GenBank/DDBJ databases">
        <title>Genomic characterization of Staphylococcus petrasii strains.</title>
        <authorList>
            <person name="Vrbovska V."/>
            <person name="Kovarovic V."/>
            <person name="Maslanova I."/>
            <person name="Indrakova A."/>
            <person name="Petras P."/>
            <person name="Sedo O."/>
            <person name="Svec P."/>
            <person name="Fisarova L."/>
            <person name="Sedlacek I."/>
            <person name="Doskar J."/>
            <person name="Pantucek R."/>
        </authorList>
    </citation>
    <scope>NUCLEOTIDE SEQUENCE [LARGE SCALE GENOMIC DNA]</scope>
    <source>
        <strain evidence="2 4">P5404</strain>
    </source>
</reference>
<dbReference type="EMBL" id="UHDO01000001">
    <property type="protein sequence ID" value="SUM44198.1"/>
    <property type="molecule type" value="Genomic_DNA"/>
</dbReference>
<evidence type="ECO:0000313" key="4">
    <source>
        <dbReference type="Proteomes" id="UP000297598"/>
    </source>
</evidence>
<dbReference type="AlphaFoldDB" id="A0A380G1S5"/>
<evidence type="ECO:0000313" key="1">
    <source>
        <dbReference type="EMBL" id="SUM44198.1"/>
    </source>
</evidence>
<dbReference type="OrthoDB" id="2411143at2"/>
<dbReference type="Proteomes" id="UP000254047">
    <property type="component" value="Unassembled WGS sequence"/>
</dbReference>
<protein>
    <submittedName>
        <fullName evidence="1">Heptaprenyl diphosphate synthase (HEPPP synthase) subunit 1 family protein</fullName>
    </submittedName>
    <submittedName>
        <fullName evidence="2">Heptaprenyl pyrophosphate synthase subunit A</fullName>
    </submittedName>
</protein>
<keyword evidence="4" id="KW-1185">Reference proteome</keyword>
<dbReference type="RefSeq" id="WP_103298663.1">
    <property type="nucleotide sequence ID" value="NZ_PPQT01000096.1"/>
</dbReference>
<sequence length="195" mass="22461">MERTLSILNRQIDQRLMGVTDYESININSNLSDLLDSYDIPENAKLACLTIDTSMKHLDEISHNKLSKKSILIGDLLSAHFYTLLAEIDDPAFQLAISQAIVKSNELKSSLHHQSLEAQDIYEAIIKIETIFPFITLSHFSNQSISEMEIFYSLFENVETYYPSYLKMYTENEVEQFFKTIKQSYIEKSRGNING</sequence>
<proteinExistence type="predicted"/>
<evidence type="ECO:0000313" key="3">
    <source>
        <dbReference type="Proteomes" id="UP000254047"/>
    </source>
</evidence>
<dbReference type="Gene3D" id="1.20.120.1450">
    <property type="match status" value="1"/>
</dbReference>
<name>A0A380G1S5_9STAP</name>
<dbReference type="EMBL" id="SRLS01000001">
    <property type="protein sequence ID" value="TGE19461.1"/>
    <property type="molecule type" value="Genomic_DNA"/>
</dbReference>
<evidence type="ECO:0000313" key="2">
    <source>
        <dbReference type="EMBL" id="TGE19461.1"/>
    </source>
</evidence>
<gene>
    <name evidence="2" type="ORF">BJR09_00440</name>
    <name evidence="1" type="ORF">NCTC13830_01595</name>
</gene>